<evidence type="ECO:0000259" key="1">
    <source>
        <dbReference type="PROSITE" id="PS50112"/>
    </source>
</evidence>
<dbReference type="Pfam" id="PF13426">
    <property type="entry name" value="PAS_9"/>
    <property type="match status" value="1"/>
</dbReference>
<dbReference type="PROSITE" id="PS01228">
    <property type="entry name" value="COF_1"/>
    <property type="match status" value="1"/>
</dbReference>
<sequence length="128" mass="14575">MDKKDLLATLHGKMIEEIQDYAIILMDIDGTILSWNKGAEKIKGYKAEEIIGQNFRIFYLPKHGEEHLPEKLLAQAIKEGRAKHIGMRVRKNGTTFWGSILITALHDDNNQVVGFTKLTRELDDNEIG</sequence>
<accession>A0A172TUV6</accession>
<proteinExistence type="predicted"/>
<name>A0A172TUV6_9BACT</name>
<dbReference type="InterPro" id="IPR035965">
    <property type="entry name" value="PAS-like_dom_sf"/>
</dbReference>
<dbReference type="Proteomes" id="UP000077177">
    <property type="component" value="Chromosome"/>
</dbReference>
<dbReference type="PATRIC" id="fig|1492898.3.peg.2191"/>
<dbReference type="SUPFAM" id="SSF55785">
    <property type="entry name" value="PYP-like sensor domain (PAS domain)"/>
    <property type="match status" value="1"/>
</dbReference>
<dbReference type="KEGG" id="fla:SY85_10195"/>
<dbReference type="Gene3D" id="3.30.450.20">
    <property type="entry name" value="PAS domain"/>
    <property type="match status" value="1"/>
</dbReference>
<protein>
    <recommendedName>
        <fullName evidence="1">PAS domain-containing protein</fullName>
    </recommendedName>
</protein>
<dbReference type="RefSeq" id="WP_066404177.1">
    <property type="nucleotide sequence ID" value="NZ_CP011390.1"/>
</dbReference>
<dbReference type="CDD" id="cd00130">
    <property type="entry name" value="PAS"/>
    <property type="match status" value="1"/>
</dbReference>
<dbReference type="EMBL" id="CP011390">
    <property type="protein sequence ID" value="ANE50820.1"/>
    <property type="molecule type" value="Genomic_DNA"/>
</dbReference>
<dbReference type="PROSITE" id="PS50112">
    <property type="entry name" value="PAS"/>
    <property type="match status" value="1"/>
</dbReference>
<evidence type="ECO:0000313" key="2">
    <source>
        <dbReference type="EMBL" id="ANE50820.1"/>
    </source>
</evidence>
<evidence type="ECO:0000313" key="3">
    <source>
        <dbReference type="Proteomes" id="UP000077177"/>
    </source>
</evidence>
<reference evidence="2 3" key="2">
    <citation type="journal article" date="2016" name="Int. J. Syst. Evol. Microbiol.">
        <title>Flavisolibacter tropicus sp. nov., isolated from tropical soil.</title>
        <authorList>
            <person name="Lee J.J."/>
            <person name="Kang M.S."/>
            <person name="Kim G.S."/>
            <person name="Lee C.S."/>
            <person name="Lim S."/>
            <person name="Lee J."/>
            <person name="Roh S.H."/>
            <person name="Kang H."/>
            <person name="Ha J.M."/>
            <person name="Bae S."/>
            <person name="Jung H.Y."/>
            <person name="Kim M.K."/>
        </authorList>
    </citation>
    <scope>NUCLEOTIDE SEQUENCE [LARGE SCALE GENOMIC DNA]</scope>
    <source>
        <strain evidence="2 3">LCS9</strain>
    </source>
</reference>
<keyword evidence="3" id="KW-1185">Reference proteome</keyword>
<feature type="domain" description="PAS" evidence="1">
    <location>
        <begin position="23"/>
        <end position="80"/>
    </location>
</feature>
<dbReference type="OrthoDB" id="9766459at2"/>
<dbReference type="NCBIfam" id="TIGR00229">
    <property type="entry name" value="sensory_box"/>
    <property type="match status" value="1"/>
</dbReference>
<dbReference type="AlphaFoldDB" id="A0A172TUV6"/>
<dbReference type="InterPro" id="IPR000014">
    <property type="entry name" value="PAS"/>
</dbReference>
<dbReference type="SMART" id="SM00091">
    <property type="entry name" value="PAS"/>
    <property type="match status" value="1"/>
</dbReference>
<organism evidence="2 3">
    <name type="scientific">Flavisolibacter tropicus</name>
    <dbReference type="NCBI Taxonomy" id="1492898"/>
    <lineage>
        <taxon>Bacteria</taxon>
        <taxon>Pseudomonadati</taxon>
        <taxon>Bacteroidota</taxon>
        <taxon>Chitinophagia</taxon>
        <taxon>Chitinophagales</taxon>
        <taxon>Chitinophagaceae</taxon>
        <taxon>Flavisolibacter</taxon>
    </lineage>
</organism>
<dbReference type="STRING" id="1492898.SY85_10195"/>
<gene>
    <name evidence="2" type="ORF">SY85_10195</name>
</gene>
<reference evidence="3" key="1">
    <citation type="submission" date="2015-01" db="EMBL/GenBank/DDBJ databases">
        <title>Flavisolibacter sp./LCS9/ whole genome sequencing.</title>
        <authorList>
            <person name="Kim M.K."/>
            <person name="Srinivasan S."/>
            <person name="Lee J.-J."/>
        </authorList>
    </citation>
    <scope>NUCLEOTIDE SEQUENCE [LARGE SCALE GENOMIC DNA]</scope>
    <source>
        <strain evidence="3">LCS9</strain>
    </source>
</reference>